<evidence type="ECO:0000313" key="7">
    <source>
        <dbReference type="EMBL" id="CDM28748.1"/>
    </source>
</evidence>
<evidence type="ECO:0000256" key="1">
    <source>
        <dbReference type="ARBA" id="ARBA00022723"/>
    </source>
</evidence>
<dbReference type="Proteomes" id="UP000030686">
    <property type="component" value="Unassembled WGS sequence"/>
</dbReference>
<evidence type="ECO:0000256" key="4">
    <source>
        <dbReference type="PROSITE-ProRule" id="PRU00175"/>
    </source>
</evidence>
<evidence type="ECO:0000259" key="6">
    <source>
        <dbReference type="PROSITE" id="PS50089"/>
    </source>
</evidence>
<dbReference type="PROSITE" id="PS50089">
    <property type="entry name" value="ZF_RING_2"/>
    <property type="match status" value="1"/>
</dbReference>
<dbReference type="SUPFAM" id="SSF57850">
    <property type="entry name" value="RING/U-box"/>
    <property type="match status" value="1"/>
</dbReference>
<organism evidence="7 8">
    <name type="scientific">Penicillium roqueforti (strain FM164)</name>
    <dbReference type="NCBI Taxonomy" id="1365484"/>
    <lineage>
        <taxon>Eukaryota</taxon>
        <taxon>Fungi</taxon>
        <taxon>Dikarya</taxon>
        <taxon>Ascomycota</taxon>
        <taxon>Pezizomycotina</taxon>
        <taxon>Eurotiomycetes</taxon>
        <taxon>Eurotiomycetidae</taxon>
        <taxon>Eurotiales</taxon>
        <taxon>Aspergillaceae</taxon>
        <taxon>Penicillium</taxon>
    </lineage>
</organism>
<evidence type="ECO:0000256" key="2">
    <source>
        <dbReference type="ARBA" id="ARBA00022771"/>
    </source>
</evidence>
<dbReference type="STRING" id="1365484.W6PX08"/>
<evidence type="ECO:0000256" key="3">
    <source>
        <dbReference type="ARBA" id="ARBA00022833"/>
    </source>
</evidence>
<keyword evidence="1" id="KW-0479">Metal-binding</keyword>
<dbReference type="OMA" id="FPTHFCH"/>
<keyword evidence="3" id="KW-0862">Zinc</keyword>
<gene>
    <name evidence="7" type="ORF">PROQFM164_S01g002559</name>
</gene>
<name>W6PX08_PENRF</name>
<feature type="region of interest" description="Disordered" evidence="5">
    <location>
        <begin position="79"/>
        <end position="104"/>
    </location>
</feature>
<dbReference type="InterPro" id="IPR017907">
    <property type="entry name" value="Znf_RING_CS"/>
</dbReference>
<dbReference type="EMBL" id="HG792015">
    <property type="protein sequence ID" value="CDM28748.1"/>
    <property type="molecule type" value="Genomic_DNA"/>
</dbReference>
<evidence type="ECO:0000256" key="5">
    <source>
        <dbReference type="SAM" id="MobiDB-lite"/>
    </source>
</evidence>
<protein>
    <submittedName>
        <fullName evidence="7">Zinc finger, RING/FYVE/PHD-type</fullName>
    </submittedName>
</protein>
<dbReference type="PROSITE" id="PS00518">
    <property type="entry name" value="ZF_RING_1"/>
    <property type="match status" value="1"/>
</dbReference>
<dbReference type="GO" id="GO:0008270">
    <property type="term" value="F:zinc ion binding"/>
    <property type="evidence" value="ECO:0007669"/>
    <property type="project" value="UniProtKB-KW"/>
</dbReference>
<feature type="domain" description="RING-type" evidence="6">
    <location>
        <begin position="147"/>
        <end position="188"/>
    </location>
</feature>
<keyword evidence="2 4" id="KW-0863">Zinc-finger</keyword>
<keyword evidence="8" id="KW-1185">Reference proteome</keyword>
<dbReference type="OrthoDB" id="4359472at2759"/>
<sequence length="196" mass="22791">MSSTQTQTQRLKTTTPSKVSTLLPLPLDPVSEWRAWQTFIVFYTILLNRQILRRYHLERNCMRDRPICERFRPLIVPEPFPTLHKPNTSPTTSEEEADNPFNKSTMNKLRTKAALLRARVEKGKELASEIERRMVQNPPLRFPTHFCHACVEDGERVEILVTECGHRVCRTCLTYGVDEDGVYECNICFVPTRVDQ</sequence>
<reference evidence="7" key="1">
    <citation type="journal article" date="2014" name="Nat. Commun.">
        <title>Multiple recent horizontal transfers of a large genomic region in cheese making fungi.</title>
        <authorList>
            <person name="Cheeseman K."/>
            <person name="Ropars J."/>
            <person name="Renault P."/>
            <person name="Dupont J."/>
            <person name="Gouzy J."/>
            <person name="Branca A."/>
            <person name="Abraham A.L."/>
            <person name="Ceppi M."/>
            <person name="Conseiller E."/>
            <person name="Debuchy R."/>
            <person name="Malagnac F."/>
            <person name="Goarin A."/>
            <person name="Silar P."/>
            <person name="Lacoste S."/>
            <person name="Sallet E."/>
            <person name="Bensimon A."/>
            <person name="Giraud T."/>
            <person name="Brygoo Y."/>
        </authorList>
    </citation>
    <scope>NUCLEOTIDE SEQUENCE [LARGE SCALE GENOMIC DNA]</scope>
    <source>
        <strain evidence="7">FM164</strain>
    </source>
</reference>
<dbReference type="InterPro" id="IPR001841">
    <property type="entry name" value="Znf_RING"/>
</dbReference>
<proteinExistence type="predicted"/>
<dbReference type="AlphaFoldDB" id="W6PX08"/>
<evidence type="ECO:0000313" key="8">
    <source>
        <dbReference type="Proteomes" id="UP000030686"/>
    </source>
</evidence>
<accession>W6PX08</accession>